<dbReference type="InterPro" id="IPR020046">
    <property type="entry name" value="5-3_exonucl_a-hlix_arch_N"/>
</dbReference>
<dbReference type="AlphaFoldDB" id="A0A067CPW2"/>
<organism evidence="4 5">
    <name type="scientific">Saprolegnia parasitica (strain CBS 223.65)</name>
    <dbReference type="NCBI Taxonomy" id="695850"/>
    <lineage>
        <taxon>Eukaryota</taxon>
        <taxon>Sar</taxon>
        <taxon>Stramenopiles</taxon>
        <taxon>Oomycota</taxon>
        <taxon>Saprolegniomycetes</taxon>
        <taxon>Saprolegniales</taxon>
        <taxon>Saprolegniaceae</taxon>
        <taxon>Saprolegnia</taxon>
    </lineage>
</organism>
<dbReference type="CDD" id="cd09859">
    <property type="entry name" value="PIN_53EXO"/>
    <property type="match status" value="1"/>
</dbReference>
<name>A0A067CPW2_SAPPC</name>
<evidence type="ECO:0000259" key="3">
    <source>
        <dbReference type="SMART" id="SM00475"/>
    </source>
</evidence>
<dbReference type="GO" id="GO:0033567">
    <property type="term" value="P:DNA replication, Okazaki fragment processing"/>
    <property type="evidence" value="ECO:0007669"/>
    <property type="project" value="InterPro"/>
</dbReference>
<dbReference type="SUPFAM" id="SSF88723">
    <property type="entry name" value="PIN domain-like"/>
    <property type="match status" value="1"/>
</dbReference>
<proteinExistence type="predicted"/>
<evidence type="ECO:0000256" key="1">
    <source>
        <dbReference type="ARBA" id="ARBA00022722"/>
    </source>
</evidence>
<dbReference type="STRING" id="695850.A0A067CPW2"/>
<dbReference type="InterPro" id="IPR036279">
    <property type="entry name" value="5-3_exonuclease_C_sf"/>
</dbReference>
<keyword evidence="5" id="KW-1185">Reference proteome</keyword>
<dbReference type="OrthoDB" id="275278at2759"/>
<accession>A0A067CPW2</accession>
<dbReference type="GO" id="GO:0003677">
    <property type="term" value="F:DNA binding"/>
    <property type="evidence" value="ECO:0007669"/>
    <property type="project" value="InterPro"/>
</dbReference>
<dbReference type="PANTHER" id="PTHR42646:SF2">
    <property type="entry name" value="5'-3' EXONUCLEASE FAMILY PROTEIN"/>
    <property type="match status" value="1"/>
</dbReference>
<evidence type="ECO:0000256" key="2">
    <source>
        <dbReference type="ARBA" id="ARBA00022801"/>
    </source>
</evidence>
<feature type="domain" description="5'-3' exonuclease" evidence="3">
    <location>
        <begin position="31"/>
        <end position="298"/>
    </location>
</feature>
<dbReference type="KEGG" id="spar:SPRG_06432"/>
<dbReference type="GO" id="GO:0008409">
    <property type="term" value="F:5'-3' exonuclease activity"/>
    <property type="evidence" value="ECO:0007669"/>
    <property type="project" value="InterPro"/>
</dbReference>
<dbReference type="GeneID" id="24128780"/>
<dbReference type="VEuPathDB" id="FungiDB:SPRG_06432"/>
<dbReference type="Gene3D" id="3.40.50.1010">
    <property type="entry name" value="5'-nuclease"/>
    <property type="match status" value="1"/>
</dbReference>
<dbReference type="EMBL" id="KK583210">
    <property type="protein sequence ID" value="KDO28576.1"/>
    <property type="molecule type" value="Genomic_DNA"/>
</dbReference>
<dbReference type="SMART" id="SM00475">
    <property type="entry name" value="53EXOc"/>
    <property type="match status" value="1"/>
</dbReference>
<keyword evidence="2" id="KW-0378">Hydrolase</keyword>
<dbReference type="Proteomes" id="UP000030745">
    <property type="component" value="Unassembled WGS sequence"/>
</dbReference>
<protein>
    <recommendedName>
        <fullName evidence="3">5'-3' exonuclease domain-containing protein</fullName>
    </recommendedName>
</protein>
<evidence type="ECO:0000313" key="4">
    <source>
        <dbReference type="EMBL" id="KDO28576.1"/>
    </source>
</evidence>
<dbReference type="OMA" id="WRVDLIP"/>
<dbReference type="Pfam" id="PF02739">
    <property type="entry name" value="5_3_exonuc_N"/>
    <property type="match status" value="1"/>
</dbReference>
<dbReference type="Gene3D" id="1.10.150.20">
    <property type="entry name" value="5' to 3' exonuclease, C-terminal subdomain"/>
    <property type="match status" value="1"/>
</dbReference>
<dbReference type="InterPro" id="IPR002421">
    <property type="entry name" value="5-3_exonuclease"/>
</dbReference>
<reference evidence="4 5" key="1">
    <citation type="journal article" date="2013" name="PLoS Genet.">
        <title>Distinctive expansion of potential virulence genes in the genome of the oomycete fish pathogen Saprolegnia parasitica.</title>
        <authorList>
            <person name="Jiang R.H."/>
            <person name="de Bruijn I."/>
            <person name="Haas B.J."/>
            <person name="Belmonte R."/>
            <person name="Lobach L."/>
            <person name="Christie J."/>
            <person name="van den Ackerveken G."/>
            <person name="Bottin A."/>
            <person name="Bulone V."/>
            <person name="Diaz-Moreno S.M."/>
            <person name="Dumas B."/>
            <person name="Fan L."/>
            <person name="Gaulin E."/>
            <person name="Govers F."/>
            <person name="Grenville-Briggs L.J."/>
            <person name="Horner N.R."/>
            <person name="Levin J.Z."/>
            <person name="Mammella M."/>
            <person name="Meijer H.J."/>
            <person name="Morris P."/>
            <person name="Nusbaum C."/>
            <person name="Oome S."/>
            <person name="Phillips A.J."/>
            <person name="van Rooyen D."/>
            <person name="Rzeszutek E."/>
            <person name="Saraiva M."/>
            <person name="Secombes C.J."/>
            <person name="Seidl M.F."/>
            <person name="Snel B."/>
            <person name="Stassen J.H."/>
            <person name="Sykes S."/>
            <person name="Tripathy S."/>
            <person name="van den Berg H."/>
            <person name="Vega-Arreguin J.C."/>
            <person name="Wawra S."/>
            <person name="Young S.K."/>
            <person name="Zeng Q."/>
            <person name="Dieguez-Uribeondo J."/>
            <person name="Russ C."/>
            <person name="Tyler B.M."/>
            <person name="van West P."/>
        </authorList>
    </citation>
    <scope>NUCLEOTIDE SEQUENCE [LARGE SCALE GENOMIC DNA]</scope>
    <source>
        <strain evidence="4 5">CBS 223.65</strain>
    </source>
</reference>
<gene>
    <name evidence="4" type="ORF">SPRG_06432</name>
</gene>
<dbReference type="GO" id="GO:0017108">
    <property type="term" value="F:5'-flap endonuclease activity"/>
    <property type="evidence" value="ECO:0007669"/>
    <property type="project" value="InterPro"/>
</dbReference>
<sequence length="369" mass="40912">MLRRSLQHPASQVRALSSWSSKALSHKKTSAQCLLVDGNNLLYEMYDARCQLSWNGGPTGTAMRFVKCVYDLVRAKQPQRVGIFFDTATKTHRHLSNPKYKQSPTRKPMPDALRAQFDVTLHLLRALGLKVIQKPGVEADDFIASYTKICTTDGYDVIVVSNDGDMHQLVQSPTLSPLAKQHVVIYKPTRGVYVAEKQVRMFLHGGAPSLHPGIRALCGDHWGKASGVPGGLPVPIAVALLNEFGSLPRLLRSLNKVDDLNLRRRLQDAISALEVSYRMSKLQDNVALPVAPAALDVLLPLKLDRSVLHDYLGPDGMATVLADPKNKRGKFNKRAHVFLVPEPEEELDAPTEAELDKWFDAVANGRDYK</sequence>
<dbReference type="PANTHER" id="PTHR42646">
    <property type="entry name" value="FLAP ENDONUCLEASE XNI"/>
    <property type="match status" value="1"/>
</dbReference>
<dbReference type="InterPro" id="IPR029060">
    <property type="entry name" value="PIN-like_dom_sf"/>
</dbReference>
<dbReference type="InterPro" id="IPR038969">
    <property type="entry name" value="FEN"/>
</dbReference>
<evidence type="ECO:0000313" key="5">
    <source>
        <dbReference type="Proteomes" id="UP000030745"/>
    </source>
</evidence>
<dbReference type="RefSeq" id="XP_012200639.1">
    <property type="nucleotide sequence ID" value="XM_012345249.1"/>
</dbReference>
<dbReference type="SUPFAM" id="SSF47807">
    <property type="entry name" value="5' to 3' exonuclease, C-terminal subdomain"/>
    <property type="match status" value="1"/>
</dbReference>
<keyword evidence="1" id="KW-0540">Nuclease</keyword>